<feature type="transmembrane region" description="Helical" evidence="1">
    <location>
        <begin position="44"/>
        <end position="65"/>
    </location>
</feature>
<reference evidence="2 3" key="1">
    <citation type="submission" date="2017-06" db="EMBL/GenBank/DDBJ databases">
        <authorList>
            <person name="Kim H.J."/>
            <person name="Triplett B.A."/>
        </authorList>
    </citation>
    <scope>NUCLEOTIDE SEQUENCE [LARGE SCALE GENOMIC DNA]</scope>
    <source>
        <strain evidence="2 3">CGMCC 4.1858</strain>
    </source>
</reference>
<dbReference type="RefSeq" id="WP_089222972.1">
    <property type="nucleotide sequence ID" value="NZ_FZOF01000003.1"/>
</dbReference>
<feature type="transmembrane region" description="Helical" evidence="1">
    <location>
        <begin position="198"/>
        <end position="218"/>
    </location>
</feature>
<dbReference type="EMBL" id="FZOF01000003">
    <property type="protein sequence ID" value="SNS13635.1"/>
    <property type="molecule type" value="Genomic_DNA"/>
</dbReference>
<sequence length="223" mass="21990">MTATLHYRTALLLRSFRWLPPLLLHLAVMAIGLAAGPRPLLDSLGWSAAALLPAAAWLVRVSVTAEPPAARACVAAATGPGRAHTAGVLAALLCSVVLGAVSTAVVVAVADPHTTDHLKAVPVVPAAAAGLLAALVTALLGTAVGALTNPPVLLRPGWAVPVTALTAVLVLVAAGSPANAAVTGLVTGSRTGVVPFPPAPLLLAAFAACGATWLAATLSGRRG</sequence>
<evidence type="ECO:0000313" key="2">
    <source>
        <dbReference type="EMBL" id="SNS13635.1"/>
    </source>
</evidence>
<feature type="transmembrane region" description="Helical" evidence="1">
    <location>
        <begin position="122"/>
        <end position="146"/>
    </location>
</feature>
<dbReference type="Proteomes" id="UP000198280">
    <property type="component" value="Unassembled WGS sequence"/>
</dbReference>
<proteinExistence type="predicted"/>
<gene>
    <name evidence="2" type="ORF">SAMN05216252_103297</name>
</gene>
<dbReference type="AlphaFoldDB" id="A0A239BZZ4"/>
<evidence type="ECO:0000313" key="3">
    <source>
        <dbReference type="Proteomes" id="UP000198280"/>
    </source>
</evidence>
<evidence type="ECO:0000256" key="1">
    <source>
        <dbReference type="SAM" id="Phobius"/>
    </source>
</evidence>
<keyword evidence="1" id="KW-1133">Transmembrane helix</keyword>
<feature type="transmembrane region" description="Helical" evidence="1">
    <location>
        <begin position="158"/>
        <end position="178"/>
    </location>
</feature>
<accession>A0A239BZZ4</accession>
<protein>
    <recommendedName>
        <fullName evidence="4">ABC transporter</fullName>
    </recommendedName>
</protein>
<keyword evidence="3" id="KW-1185">Reference proteome</keyword>
<keyword evidence="1" id="KW-0472">Membrane</keyword>
<name>A0A239BZZ4_9ACTN</name>
<keyword evidence="1" id="KW-0812">Transmembrane</keyword>
<dbReference type="OrthoDB" id="4337269at2"/>
<organism evidence="2 3">
    <name type="scientific">Actinacidiphila glaucinigra</name>
    <dbReference type="NCBI Taxonomy" id="235986"/>
    <lineage>
        <taxon>Bacteria</taxon>
        <taxon>Bacillati</taxon>
        <taxon>Actinomycetota</taxon>
        <taxon>Actinomycetes</taxon>
        <taxon>Kitasatosporales</taxon>
        <taxon>Streptomycetaceae</taxon>
        <taxon>Actinacidiphila</taxon>
    </lineage>
</organism>
<evidence type="ECO:0008006" key="4">
    <source>
        <dbReference type="Google" id="ProtNLM"/>
    </source>
</evidence>
<feature type="transmembrane region" description="Helical" evidence="1">
    <location>
        <begin position="86"/>
        <end position="110"/>
    </location>
</feature>